<evidence type="ECO:0000313" key="2">
    <source>
        <dbReference type="Proteomes" id="UP000828390"/>
    </source>
</evidence>
<reference evidence="1" key="1">
    <citation type="journal article" date="2019" name="bioRxiv">
        <title>The Genome of the Zebra Mussel, Dreissena polymorpha: A Resource for Invasive Species Research.</title>
        <authorList>
            <person name="McCartney M.A."/>
            <person name="Auch B."/>
            <person name="Kono T."/>
            <person name="Mallez S."/>
            <person name="Zhang Y."/>
            <person name="Obille A."/>
            <person name="Becker A."/>
            <person name="Abrahante J.E."/>
            <person name="Garbe J."/>
            <person name="Badalamenti J.P."/>
            <person name="Herman A."/>
            <person name="Mangelson H."/>
            <person name="Liachko I."/>
            <person name="Sullivan S."/>
            <person name="Sone E.D."/>
            <person name="Koren S."/>
            <person name="Silverstein K.A.T."/>
            <person name="Beckman K.B."/>
            <person name="Gohl D.M."/>
        </authorList>
    </citation>
    <scope>NUCLEOTIDE SEQUENCE</scope>
    <source>
        <strain evidence="1">Duluth1</strain>
        <tissue evidence="1">Whole animal</tissue>
    </source>
</reference>
<dbReference type="AlphaFoldDB" id="A0A9D4H5Y9"/>
<dbReference type="Proteomes" id="UP000828390">
    <property type="component" value="Unassembled WGS sequence"/>
</dbReference>
<name>A0A9D4H5Y9_DREPO</name>
<proteinExistence type="predicted"/>
<comment type="caution">
    <text evidence="1">The sequence shown here is derived from an EMBL/GenBank/DDBJ whole genome shotgun (WGS) entry which is preliminary data.</text>
</comment>
<reference evidence="1" key="2">
    <citation type="submission" date="2020-11" db="EMBL/GenBank/DDBJ databases">
        <authorList>
            <person name="McCartney M.A."/>
            <person name="Auch B."/>
            <person name="Kono T."/>
            <person name="Mallez S."/>
            <person name="Becker A."/>
            <person name="Gohl D.M."/>
            <person name="Silverstein K.A.T."/>
            <person name="Koren S."/>
            <person name="Bechman K.B."/>
            <person name="Herman A."/>
            <person name="Abrahante J.E."/>
            <person name="Garbe J."/>
        </authorList>
    </citation>
    <scope>NUCLEOTIDE SEQUENCE</scope>
    <source>
        <strain evidence="1">Duluth1</strain>
        <tissue evidence="1">Whole animal</tissue>
    </source>
</reference>
<sequence>MYRLWALSLFEKDKIIDQDASNVSCIKIVDYALVGVDDFNFLGSTFSENRSFEIEVRKGIGNGRTLHSDILERAWIPKLLINNPFC</sequence>
<dbReference type="EMBL" id="JAIWYP010000005">
    <property type="protein sequence ID" value="KAH3828927.1"/>
    <property type="molecule type" value="Genomic_DNA"/>
</dbReference>
<gene>
    <name evidence="1" type="ORF">DPMN_130912</name>
</gene>
<keyword evidence="2" id="KW-1185">Reference proteome</keyword>
<organism evidence="1 2">
    <name type="scientific">Dreissena polymorpha</name>
    <name type="common">Zebra mussel</name>
    <name type="synonym">Mytilus polymorpha</name>
    <dbReference type="NCBI Taxonomy" id="45954"/>
    <lineage>
        <taxon>Eukaryota</taxon>
        <taxon>Metazoa</taxon>
        <taxon>Spiralia</taxon>
        <taxon>Lophotrochozoa</taxon>
        <taxon>Mollusca</taxon>
        <taxon>Bivalvia</taxon>
        <taxon>Autobranchia</taxon>
        <taxon>Heteroconchia</taxon>
        <taxon>Euheterodonta</taxon>
        <taxon>Imparidentia</taxon>
        <taxon>Neoheterodontei</taxon>
        <taxon>Myida</taxon>
        <taxon>Dreissenoidea</taxon>
        <taxon>Dreissenidae</taxon>
        <taxon>Dreissena</taxon>
    </lineage>
</organism>
<accession>A0A9D4H5Y9</accession>
<protein>
    <submittedName>
        <fullName evidence="1">Uncharacterized protein</fullName>
    </submittedName>
</protein>
<evidence type="ECO:0000313" key="1">
    <source>
        <dbReference type="EMBL" id="KAH3828927.1"/>
    </source>
</evidence>